<protein>
    <submittedName>
        <fullName evidence="3">Helix-turn-helix transcriptional regulator</fullName>
    </submittedName>
</protein>
<evidence type="ECO:0000313" key="3">
    <source>
        <dbReference type="EMBL" id="HJG41301.1"/>
    </source>
</evidence>
<feature type="region of interest" description="Disordered" evidence="1">
    <location>
        <begin position="1"/>
        <end position="26"/>
    </location>
</feature>
<dbReference type="PROSITE" id="PS50943">
    <property type="entry name" value="HTH_CROC1"/>
    <property type="match status" value="1"/>
</dbReference>
<dbReference type="RefSeq" id="WP_227411063.1">
    <property type="nucleotide sequence ID" value="NZ_DYUX01000010.1"/>
</dbReference>
<reference evidence="3" key="1">
    <citation type="journal article" date="2021" name="PeerJ">
        <title>Extensive microbial diversity within the chicken gut microbiome revealed by metagenomics and culture.</title>
        <authorList>
            <person name="Gilroy R."/>
            <person name="Ravi A."/>
            <person name="Getino M."/>
            <person name="Pursley I."/>
            <person name="Horton D.L."/>
            <person name="Alikhan N.F."/>
            <person name="Baker D."/>
            <person name="Gharbi K."/>
            <person name="Hall N."/>
            <person name="Watson M."/>
            <person name="Adriaenssens E.M."/>
            <person name="Foster-Nyarko E."/>
            <person name="Jarju S."/>
            <person name="Secka A."/>
            <person name="Antonio M."/>
            <person name="Oren A."/>
            <person name="Chaudhuri R.R."/>
            <person name="La Ragione R."/>
            <person name="Hildebrand F."/>
            <person name="Pallen M.J."/>
        </authorList>
    </citation>
    <scope>NUCLEOTIDE SEQUENCE</scope>
    <source>
        <strain evidence="3">ChiBcolR7-4860</strain>
    </source>
</reference>
<name>A0A921LW60_9BIFI</name>
<dbReference type="AlphaFoldDB" id="A0A921LW60"/>
<evidence type="ECO:0000259" key="2">
    <source>
        <dbReference type="PROSITE" id="PS50943"/>
    </source>
</evidence>
<evidence type="ECO:0000313" key="4">
    <source>
        <dbReference type="Proteomes" id="UP000786560"/>
    </source>
</evidence>
<reference evidence="3" key="2">
    <citation type="submission" date="2021-09" db="EMBL/GenBank/DDBJ databases">
        <authorList>
            <person name="Gilroy R."/>
        </authorList>
    </citation>
    <scope>NUCLEOTIDE SEQUENCE</scope>
    <source>
        <strain evidence="3">ChiBcolR7-4860</strain>
    </source>
</reference>
<sequence length="173" mass="19664">MTATEGTNREERESRSDSRQNPSSQIDKVMLDARLTEDLLNRLLRSNDIGAFLDEGHVADIELTDYLHNLLEQQGLTRADVARASGLNPTVVYDLFSGKSRPGRDNAIILSIGLNCDLQETQRLLRLAGVSELWCKQRRDAIIIWCVNKGYDRVAIDHELIRFNEKPLMSKRV</sequence>
<dbReference type="InterPro" id="IPR001387">
    <property type="entry name" value="Cro/C1-type_HTH"/>
</dbReference>
<gene>
    <name evidence="3" type="ORF">K8U73_02785</name>
</gene>
<proteinExistence type="predicted"/>
<dbReference type="SMART" id="SM00530">
    <property type="entry name" value="HTH_XRE"/>
    <property type="match status" value="1"/>
</dbReference>
<feature type="domain" description="HTH cro/C1-type" evidence="2">
    <location>
        <begin position="67"/>
        <end position="121"/>
    </location>
</feature>
<dbReference type="InterPro" id="IPR010982">
    <property type="entry name" value="Lambda_DNA-bd_dom_sf"/>
</dbReference>
<dbReference type="EMBL" id="DYUX01000010">
    <property type="protein sequence ID" value="HJG41301.1"/>
    <property type="molecule type" value="Genomic_DNA"/>
</dbReference>
<accession>A0A921LW60</accession>
<feature type="compositionally biased region" description="Basic and acidic residues" evidence="1">
    <location>
        <begin position="7"/>
        <end position="18"/>
    </location>
</feature>
<comment type="caution">
    <text evidence="3">The sequence shown here is derived from an EMBL/GenBank/DDBJ whole genome shotgun (WGS) entry which is preliminary data.</text>
</comment>
<organism evidence="3 4">
    <name type="scientific">Bifidobacterium pullorum subsp. gallinarum</name>
    <dbReference type="NCBI Taxonomy" id="78344"/>
    <lineage>
        <taxon>Bacteria</taxon>
        <taxon>Bacillati</taxon>
        <taxon>Actinomycetota</taxon>
        <taxon>Actinomycetes</taxon>
        <taxon>Bifidobacteriales</taxon>
        <taxon>Bifidobacteriaceae</taxon>
        <taxon>Bifidobacterium</taxon>
    </lineage>
</organism>
<dbReference type="Gene3D" id="1.10.260.40">
    <property type="entry name" value="lambda repressor-like DNA-binding domains"/>
    <property type="match status" value="1"/>
</dbReference>
<dbReference type="Proteomes" id="UP000786560">
    <property type="component" value="Unassembled WGS sequence"/>
</dbReference>
<dbReference type="Pfam" id="PF01381">
    <property type="entry name" value="HTH_3"/>
    <property type="match status" value="1"/>
</dbReference>
<dbReference type="SUPFAM" id="SSF47413">
    <property type="entry name" value="lambda repressor-like DNA-binding domains"/>
    <property type="match status" value="1"/>
</dbReference>
<dbReference type="CDD" id="cd00093">
    <property type="entry name" value="HTH_XRE"/>
    <property type="match status" value="1"/>
</dbReference>
<evidence type="ECO:0000256" key="1">
    <source>
        <dbReference type="SAM" id="MobiDB-lite"/>
    </source>
</evidence>
<dbReference type="GO" id="GO:0003677">
    <property type="term" value="F:DNA binding"/>
    <property type="evidence" value="ECO:0007669"/>
    <property type="project" value="InterPro"/>
</dbReference>